<name>A0A1I2DPU6_9BACT</name>
<evidence type="ECO:0000256" key="1">
    <source>
        <dbReference type="PROSITE-ProRule" id="PRU00409"/>
    </source>
</evidence>
<dbReference type="STRING" id="1003.SAMN04488541_1007117"/>
<keyword evidence="1" id="KW-0067">ATP-binding</keyword>
<feature type="transmembrane region" description="Helical" evidence="3">
    <location>
        <begin position="17"/>
        <end position="36"/>
    </location>
</feature>
<dbReference type="InterPro" id="IPR011761">
    <property type="entry name" value="ATP-grasp"/>
</dbReference>
<evidence type="ECO:0000256" key="2">
    <source>
        <dbReference type="SAM" id="Coils"/>
    </source>
</evidence>
<feature type="domain" description="ATP-grasp" evidence="4">
    <location>
        <begin position="62"/>
        <end position="308"/>
    </location>
</feature>
<dbReference type="RefSeq" id="WP_245763995.1">
    <property type="nucleotide sequence ID" value="NZ_FONY01000007.1"/>
</dbReference>
<accession>A0A1I2DPU6</accession>
<keyword evidence="3" id="KW-0812">Transmembrane</keyword>
<protein>
    <submittedName>
        <fullName evidence="5">Tubulin-tyrosine ligase family protein</fullName>
    </submittedName>
</protein>
<dbReference type="InterPro" id="IPR004344">
    <property type="entry name" value="TTL/TTLL_fam"/>
</dbReference>
<reference evidence="5 6" key="1">
    <citation type="submission" date="2016-10" db="EMBL/GenBank/DDBJ databases">
        <authorList>
            <person name="de Groot N.N."/>
        </authorList>
    </citation>
    <scope>NUCLEOTIDE SEQUENCE [LARGE SCALE GENOMIC DNA]</scope>
    <source>
        <strain>GEY</strain>
        <strain evidence="6">DSM 9560</strain>
    </source>
</reference>
<dbReference type="GO" id="GO:0016874">
    <property type="term" value="F:ligase activity"/>
    <property type="evidence" value="ECO:0007669"/>
    <property type="project" value="UniProtKB-KW"/>
</dbReference>
<keyword evidence="3" id="KW-0472">Membrane</keyword>
<evidence type="ECO:0000313" key="5">
    <source>
        <dbReference type="EMBL" id="SFE82498.1"/>
    </source>
</evidence>
<dbReference type="Pfam" id="PF03133">
    <property type="entry name" value="TTL"/>
    <property type="match status" value="1"/>
</dbReference>
<sequence length="326" mass="38672">MKIRTPLFLIKLFKYEYWSWWVFYLPLLPYFLRIVFKERSFKFFSLVNPSIETGGLIGESKIDILNKIPLEFKPKTLFFKSEELLSAEIVLAYLAKNKMHFPIIVKPNVGERGNKVEKINDSLELIAYLKKHKQDLIVQEYIDYPIELGVMYYRLPNENTGRVSSITMKKFLTVKGDGKSTIYTLLKNNERARFQLERLKKKMPELLQEIPEQNQEILVEPIGNHCRGTEFINRNDLIKEEIHSVFDKISRPIEGFYYGRFDLKVQNFDDLYTGNSIKIMELNGISSEPAHIYDANYSLIQAYRDVLHHWRIMNEIYQQNKLRYMS</sequence>
<dbReference type="PROSITE" id="PS50975">
    <property type="entry name" value="ATP_GRASP"/>
    <property type="match status" value="1"/>
</dbReference>
<keyword evidence="6" id="KW-1185">Reference proteome</keyword>
<evidence type="ECO:0000259" key="4">
    <source>
        <dbReference type="PROSITE" id="PS50975"/>
    </source>
</evidence>
<dbReference type="InterPro" id="IPR013815">
    <property type="entry name" value="ATP_grasp_subdomain_1"/>
</dbReference>
<feature type="coiled-coil region" evidence="2">
    <location>
        <begin position="189"/>
        <end position="216"/>
    </location>
</feature>
<keyword evidence="2" id="KW-0175">Coiled coil</keyword>
<organism evidence="5 6">
    <name type="scientific">Thermoflexibacter ruber</name>
    <dbReference type="NCBI Taxonomy" id="1003"/>
    <lineage>
        <taxon>Bacteria</taxon>
        <taxon>Pseudomonadati</taxon>
        <taxon>Bacteroidota</taxon>
        <taxon>Cytophagia</taxon>
        <taxon>Cytophagales</taxon>
        <taxon>Thermoflexibacteraceae</taxon>
        <taxon>Thermoflexibacter</taxon>
    </lineage>
</organism>
<dbReference type="AlphaFoldDB" id="A0A1I2DPU6"/>
<keyword evidence="3" id="KW-1133">Transmembrane helix</keyword>
<proteinExistence type="predicted"/>
<gene>
    <name evidence="5" type="ORF">SAMN04488541_1007117</name>
</gene>
<dbReference type="GO" id="GO:0046872">
    <property type="term" value="F:metal ion binding"/>
    <property type="evidence" value="ECO:0007669"/>
    <property type="project" value="InterPro"/>
</dbReference>
<dbReference type="SUPFAM" id="SSF56059">
    <property type="entry name" value="Glutathione synthetase ATP-binding domain-like"/>
    <property type="match status" value="1"/>
</dbReference>
<dbReference type="EMBL" id="FONY01000007">
    <property type="protein sequence ID" value="SFE82498.1"/>
    <property type="molecule type" value="Genomic_DNA"/>
</dbReference>
<keyword evidence="1" id="KW-0547">Nucleotide-binding</keyword>
<keyword evidence="5" id="KW-0436">Ligase</keyword>
<evidence type="ECO:0000313" key="6">
    <source>
        <dbReference type="Proteomes" id="UP000199513"/>
    </source>
</evidence>
<dbReference type="GO" id="GO:0005524">
    <property type="term" value="F:ATP binding"/>
    <property type="evidence" value="ECO:0007669"/>
    <property type="project" value="UniProtKB-UniRule"/>
</dbReference>
<dbReference type="Gene3D" id="3.30.1490.20">
    <property type="entry name" value="ATP-grasp fold, A domain"/>
    <property type="match status" value="1"/>
</dbReference>
<evidence type="ECO:0000256" key="3">
    <source>
        <dbReference type="SAM" id="Phobius"/>
    </source>
</evidence>
<dbReference type="Proteomes" id="UP000199513">
    <property type="component" value="Unassembled WGS sequence"/>
</dbReference>